<organism evidence="1">
    <name type="scientific">Anopheles marajoara</name>
    <dbReference type="NCBI Taxonomy" id="58244"/>
    <lineage>
        <taxon>Eukaryota</taxon>
        <taxon>Metazoa</taxon>
        <taxon>Ecdysozoa</taxon>
        <taxon>Arthropoda</taxon>
        <taxon>Hexapoda</taxon>
        <taxon>Insecta</taxon>
        <taxon>Pterygota</taxon>
        <taxon>Neoptera</taxon>
        <taxon>Endopterygota</taxon>
        <taxon>Diptera</taxon>
        <taxon>Nematocera</taxon>
        <taxon>Culicoidea</taxon>
        <taxon>Culicidae</taxon>
        <taxon>Anophelinae</taxon>
        <taxon>Anopheles</taxon>
    </lineage>
</organism>
<dbReference type="EMBL" id="GGFJ01013931">
    <property type="protein sequence ID" value="MBW63072.1"/>
    <property type="molecule type" value="Transcribed_RNA"/>
</dbReference>
<accession>A0A2M4CCK4</accession>
<protein>
    <submittedName>
        <fullName evidence="1">Putative secreted protein</fullName>
    </submittedName>
</protein>
<sequence>MSSRFEVIIVLITAARLAVTIEPILKVTSTSISVVSVIIVRCGSGMALIMASRGPLGRLCATIRFTRRRVTIELIP</sequence>
<evidence type="ECO:0000313" key="1">
    <source>
        <dbReference type="EMBL" id="MBW63072.1"/>
    </source>
</evidence>
<name>A0A2M4CCK4_9DIPT</name>
<proteinExistence type="predicted"/>
<dbReference type="AlphaFoldDB" id="A0A2M4CCK4"/>
<reference evidence="1" key="1">
    <citation type="submission" date="2018-01" db="EMBL/GenBank/DDBJ databases">
        <title>An insight into the sialome of Amazonian anophelines.</title>
        <authorList>
            <person name="Ribeiro J.M."/>
            <person name="Scarpassa V."/>
            <person name="Calvo E."/>
        </authorList>
    </citation>
    <scope>NUCLEOTIDE SEQUENCE</scope>
    <source>
        <tissue evidence="1">Salivary glands</tissue>
    </source>
</reference>